<keyword evidence="4" id="KW-1185">Reference proteome</keyword>
<dbReference type="PANTHER" id="PTHR43586:SF21">
    <property type="entry name" value="PYRIDOXAL PHOSPHATE (PLP)-DEPENDENT ASPARTATE AMINOTRANSFERASE SUPERFAMILY"/>
    <property type="match status" value="1"/>
</dbReference>
<name>A0A2T1HNN1_9HYPH</name>
<dbReference type="AlphaFoldDB" id="A0A2T1HNN1"/>
<dbReference type="EMBL" id="PVZS01000029">
    <property type="protein sequence ID" value="PSC03242.1"/>
    <property type="molecule type" value="Genomic_DNA"/>
</dbReference>
<dbReference type="InterPro" id="IPR000192">
    <property type="entry name" value="Aminotrans_V_dom"/>
</dbReference>
<dbReference type="Gene3D" id="3.90.1150.10">
    <property type="entry name" value="Aspartate Aminotransferase, domain 1"/>
    <property type="match status" value="1"/>
</dbReference>
<evidence type="ECO:0000256" key="1">
    <source>
        <dbReference type="ARBA" id="ARBA00022898"/>
    </source>
</evidence>
<dbReference type="InterPro" id="IPR015424">
    <property type="entry name" value="PyrdxlP-dep_Trfase"/>
</dbReference>
<dbReference type="Gene3D" id="3.40.640.10">
    <property type="entry name" value="Type I PLP-dependent aspartate aminotransferase-like (Major domain)"/>
    <property type="match status" value="1"/>
</dbReference>
<dbReference type="NCBIfam" id="TIGR01976">
    <property type="entry name" value="am_tr_V_VC1184"/>
    <property type="match status" value="1"/>
</dbReference>
<dbReference type="InterPro" id="IPR015422">
    <property type="entry name" value="PyrdxlP-dep_Trfase_small"/>
</dbReference>
<evidence type="ECO:0000313" key="4">
    <source>
        <dbReference type="Proteomes" id="UP000239772"/>
    </source>
</evidence>
<accession>A0A2T1HNN1</accession>
<keyword evidence="1" id="KW-0663">Pyridoxal phosphate</keyword>
<protein>
    <submittedName>
        <fullName evidence="3">Cysteine desulfurase-like protein</fullName>
    </submittedName>
</protein>
<dbReference type="Pfam" id="PF00266">
    <property type="entry name" value="Aminotran_5"/>
    <property type="match status" value="1"/>
</dbReference>
<evidence type="ECO:0000313" key="3">
    <source>
        <dbReference type="EMBL" id="PSC03242.1"/>
    </source>
</evidence>
<organism evidence="3 4">
    <name type="scientific">Alsobacter soli</name>
    <dbReference type="NCBI Taxonomy" id="2109933"/>
    <lineage>
        <taxon>Bacteria</taxon>
        <taxon>Pseudomonadati</taxon>
        <taxon>Pseudomonadota</taxon>
        <taxon>Alphaproteobacteria</taxon>
        <taxon>Hyphomicrobiales</taxon>
        <taxon>Alsobacteraceae</taxon>
        <taxon>Alsobacter</taxon>
    </lineage>
</organism>
<proteinExistence type="predicted"/>
<dbReference type="SUPFAM" id="SSF53383">
    <property type="entry name" value="PLP-dependent transferases"/>
    <property type="match status" value="1"/>
</dbReference>
<dbReference type="RefSeq" id="WP_106339283.1">
    <property type="nucleotide sequence ID" value="NZ_PVZS01000029.1"/>
</dbReference>
<dbReference type="InterPro" id="IPR015421">
    <property type="entry name" value="PyrdxlP-dep_Trfase_major"/>
</dbReference>
<dbReference type="Proteomes" id="UP000239772">
    <property type="component" value="Unassembled WGS sequence"/>
</dbReference>
<evidence type="ECO:0000259" key="2">
    <source>
        <dbReference type="Pfam" id="PF00266"/>
    </source>
</evidence>
<sequence>MTTPPTLDLHRVRSRFPALAADDWAYFDNAGGSLVLGGVAARISEYLLTTSVQTGASYPASVRAVERLAAARARIATLVGAARSDEIVLGPSTTVLLRFLATAMAGQLAEGDEIIVTDFDHESNIGPWMGLRDRGVVVRTWSADPATGEIDLAALDALLTPRTRLVCVTHASNILGTINPIREIAKRVHAAGARLCVDAVAYAPHRAVDVQASGADYYVFSFYKVYGPHFAVLWGRHEYLLELDGLYHYFYGKDVVPGKLEPGNTNYELAWGSAGIVDYLEEIGGASGRAGVEQAFAAIAAHEERLAARLLDWLNSRNDARVVGLRRPDRAARVPTISFTFEGKRSDDVVRAVEKDQIAIRFGDFHSRRLVEHLGLARNGGVVRVSMVHYNTLEEVDRLTRALENAVR</sequence>
<feature type="domain" description="Aminotransferase class V" evidence="2">
    <location>
        <begin position="26"/>
        <end position="399"/>
    </location>
</feature>
<dbReference type="InterPro" id="IPR011340">
    <property type="entry name" value="Cys_dSase-rel"/>
</dbReference>
<dbReference type="OrthoDB" id="7592443at2"/>
<comment type="caution">
    <text evidence="3">The sequence shown here is derived from an EMBL/GenBank/DDBJ whole genome shotgun (WGS) entry which is preliminary data.</text>
</comment>
<reference evidence="4" key="1">
    <citation type="submission" date="2018-03" db="EMBL/GenBank/DDBJ databases">
        <authorList>
            <person name="Sun L."/>
            <person name="Liu H."/>
            <person name="Chen W."/>
            <person name="Huang K."/>
            <person name="Liu W."/>
            <person name="Gao X."/>
        </authorList>
    </citation>
    <scope>NUCLEOTIDE SEQUENCE [LARGE SCALE GENOMIC DNA]</scope>
    <source>
        <strain evidence="4">SH9</strain>
    </source>
</reference>
<gene>
    <name evidence="3" type="ORF">SLNSH_20080</name>
</gene>
<dbReference type="PANTHER" id="PTHR43586">
    <property type="entry name" value="CYSTEINE DESULFURASE"/>
    <property type="match status" value="1"/>
</dbReference>